<organism evidence="10 11">
    <name type="scientific">Zizania palustris</name>
    <name type="common">Northern wild rice</name>
    <dbReference type="NCBI Taxonomy" id="103762"/>
    <lineage>
        <taxon>Eukaryota</taxon>
        <taxon>Viridiplantae</taxon>
        <taxon>Streptophyta</taxon>
        <taxon>Embryophyta</taxon>
        <taxon>Tracheophyta</taxon>
        <taxon>Spermatophyta</taxon>
        <taxon>Magnoliopsida</taxon>
        <taxon>Liliopsida</taxon>
        <taxon>Poales</taxon>
        <taxon>Poaceae</taxon>
        <taxon>BOP clade</taxon>
        <taxon>Oryzoideae</taxon>
        <taxon>Oryzeae</taxon>
        <taxon>Zizaniinae</taxon>
        <taxon>Zizania</taxon>
    </lineage>
</organism>
<name>A0A8J5X267_ZIZPA</name>
<evidence type="ECO:0000259" key="8">
    <source>
        <dbReference type="Pfam" id="PF00931"/>
    </source>
</evidence>
<evidence type="ECO:0000256" key="7">
    <source>
        <dbReference type="SAM" id="Phobius"/>
    </source>
</evidence>
<comment type="caution">
    <text evidence="10">The sequence shown here is derived from an EMBL/GenBank/DDBJ whole genome shotgun (WGS) entry which is preliminary data.</text>
</comment>
<dbReference type="OrthoDB" id="654183at2759"/>
<keyword evidence="7" id="KW-1133">Transmembrane helix</keyword>
<reference evidence="10" key="1">
    <citation type="journal article" date="2021" name="bioRxiv">
        <title>Whole Genome Assembly and Annotation of Northern Wild Rice, Zizania palustris L., Supports a Whole Genome Duplication in the Zizania Genus.</title>
        <authorList>
            <person name="Haas M."/>
            <person name="Kono T."/>
            <person name="Macchietto M."/>
            <person name="Millas R."/>
            <person name="McGilp L."/>
            <person name="Shao M."/>
            <person name="Duquette J."/>
            <person name="Hirsch C.N."/>
            <person name="Kimball J."/>
        </authorList>
    </citation>
    <scope>NUCLEOTIDE SEQUENCE</scope>
    <source>
        <tissue evidence="10">Fresh leaf tissue</tissue>
    </source>
</reference>
<dbReference type="AlphaFoldDB" id="A0A8J5X267"/>
<feature type="domain" description="Disease resistance N-terminal" evidence="9">
    <location>
        <begin position="91"/>
        <end position="175"/>
    </location>
</feature>
<dbReference type="Pfam" id="PF18052">
    <property type="entry name" value="Rx_N"/>
    <property type="match status" value="1"/>
</dbReference>
<reference evidence="10" key="2">
    <citation type="submission" date="2021-02" db="EMBL/GenBank/DDBJ databases">
        <authorList>
            <person name="Kimball J.A."/>
            <person name="Haas M.W."/>
            <person name="Macchietto M."/>
            <person name="Kono T."/>
            <person name="Duquette J."/>
            <person name="Shao M."/>
        </authorList>
    </citation>
    <scope>NUCLEOTIDE SEQUENCE</scope>
    <source>
        <tissue evidence="10">Fresh leaf tissue</tissue>
    </source>
</reference>
<evidence type="ECO:0000256" key="6">
    <source>
        <dbReference type="ARBA" id="ARBA00022840"/>
    </source>
</evidence>
<keyword evidence="2" id="KW-0433">Leucine-rich repeat</keyword>
<feature type="transmembrane region" description="Helical" evidence="7">
    <location>
        <begin position="6"/>
        <end position="30"/>
    </location>
</feature>
<dbReference type="GO" id="GO:0043531">
    <property type="term" value="F:ADP binding"/>
    <property type="evidence" value="ECO:0007669"/>
    <property type="project" value="InterPro"/>
</dbReference>
<evidence type="ECO:0000313" key="11">
    <source>
        <dbReference type="Proteomes" id="UP000729402"/>
    </source>
</evidence>
<evidence type="ECO:0000256" key="1">
    <source>
        <dbReference type="ARBA" id="ARBA00008894"/>
    </source>
</evidence>
<keyword evidence="6" id="KW-0067">ATP-binding</keyword>
<dbReference type="Pfam" id="PF00931">
    <property type="entry name" value="NB-ARC"/>
    <property type="match status" value="1"/>
</dbReference>
<feature type="domain" description="NB-ARC" evidence="8">
    <location>
        <begin position="277"/>
        <end position="414"/>
    </location>
</feature>
<keyword evidence="4" id="KW-0547">Nucleotide-binding</keyword>
<proteinExistence type="inferred from homology"/>
<sequence length="468" mass="52596">MPQCTFLWLAATHSPIVFNCIAVDFMIVFATSRSRRQRLNSFCETSSSSISLGYYSELTSLLVTYYLKLWRGDHNMTTIELTIGGWFAGVVIKNFVDKARSILEGRFKLHGEVGEMLFNVEASLARIQALLDVAECRAIANHNFTNWLKMIKEIASEAEDLMDDFETKRIQKSLENKVSGVLSYLMNNLVLVDDDMYKLKALLARLDKIARDAGGFIDLLKLNDPEEPVIGFVPKIQPLFHGREKEKDKLMNIIFPNVEETEHSAPHRLQEETRGTAGVRVVCITGEAGVGKTALAQVIYNHPNVKEAFHHRGWVFLSHKFDSNDFFKNIVCSFVTNQHPYDSEVGMEPFQASSNSSEHDLSRIIQNKRFFLVLDNAKDNLQRQWKKLRAKLTGGAAGSIVLVTTRSEVIAGSEVITLGTMPADILSTILKHHAFGNIRIRTACLESIGDEISGKLHGLPLLAQLYLH</sequence>
<keyword evidence="7" id="KW-0472">Membrane</keyword>
<keyword evidence="5" id="KW-0611">Plant defense</keyword>
<evidence type="ECO:0000259" key="9">
    <source>
        <dbReference type="Pfam" id="PF18052"/>
    </source>
</evidence>
<gene>
    <name evidence="10" type="ORF">GUJ93_ZPchr0013g36230</name>
</gene>
<accession>A0A8J5X267</accession>
<keyword evidence="11" id="KW-1185">Reference proteome</keyword>
<dbReference type="PANTHER" id="PTHR36766:SF70">
    <property type="entry name" value="DISEASE RESISTANCE PROTEIN RGA4"/>
    <property type="match status" value="1"/>
</dbReference>
<keyword evidence="3" id="KW-0677">Repeat</keyword>
<evidence type="ECO:0000256" key="5">
    <source>
        <dbReference type="ARBA" id="ARBA00022821"/>
    </source>
</evidence>
<keyword evidence="7" id="KW-0812">Transmembrane</keyword>
<dbReference type="EMBL" id="JAAALK010000079">
    <property type="protein sequence ID" value="KAG8099829.1"/>
    <property type="molecule type" value="Genomic_DNA"/>
</dbReference>
<dbReference type="GO" id="GO:0005524">
    <property type="term" value="F:ATP binding"/>
    <property type="evidence" value="ECO:0007669"/>
    <property type="project" value="UniProtKB-KW"/>
</dbReference>
<protein>
    <submittedName>
        <fullName evidence="10">Uncharacterized protein</fullName>
    </submittedName>
</protein>
<dbReference type="Proteomes" id="UP000729402">
    <property type="component" value="Unassembled WGS sequence"/>
</dbReference>
<dbReference type="InterPro" id="IPR002182">
    <property type="entry name" value="NB-ARC"/>
</dbReference>
<dbReference type="GO" id="GO:0006952">
    <property type="term" value="P:defense response"/>
    <property type="evidence" value="ECO:0007669"/>
    <property type="project" value="UniProtKB-KW"/>
</dbReference>
<comment type="similarity">
    <text evidence="1">Belongs to the disease resistance NB-LRR family.</text>
</comment>
<dbReference type="PANTHER" id="PTHR36766">
    <property type="entry name" value="PLANT BROAD-SPECTRUM MILDEW RESISTANCE PROTEIN RPW8"/>
    <property type="match status" value="1"/>
</dbReference>
<evidence type="ECO:0000256" key="2">
    <source>
        <dbReference type="ARBA" id="ARBA00022614"/>
    </source>
</evidence>
<evidence type="ECO:0000256" key="3">
    <source>
        <dbReference type="ARBA" id="ARBA00022737"/>
    </source>
</evidence>
<dbReference type="InterPro" id="IPR041118">
    <property type="entry name" value="Rx_N"/>
</dbReference>
<evidence type="ECO:0000256" key="4">
    <source>
        <dbReference type="ARBA" id="ARBA00022741"/>
    </source>
</evidence>
<evidence type="ECO:0000313" key="10">
    <source>
        <dbReference type="EMBL" id="KAG8099829.1"/>
    </source>
</evidence>